<dbReference type="Pfam" id="PF01189">
    <property type="entry name" value="Methyltr_RsmB-F"/>
    <property type="match status" value="1"/>
</dbReference>
<reference evidence="6" key="1">
    <citation type="submission" date="2016-10" db="EMBL/GenBank/DDBJ databases">
        <authorList>
            <person name="de Groot N.N."/>
        </authorList>
    </citation>
    <scope>NUCLEOTIDE SEQUENCE</scope>
</reference>
<feature type="domain" description="SAM-dependent MTase RsmB/NOP-type" evidence="5">
    <location>
        <begin position="1"/>
        <end position="103"/>
    </location>
</feature>
<keyword evidence="3" id="KW-0949">S-adenosyl-L-methionine</keyword>
<gene>
    <name evidence="6" type="ORF">MNB_SUP05-12-1030</name>
</gene>
<dbReference type="InterPro" id="IPR001678">
    <property type="entry name" value="MeTrfase_RsmB-F_NOP2_dom"/>
</dbReference>
<dbReference type="Gene3D" id="3.40.50.150">
    <property type="entry name" value="Vaccinia Virus protein VP39"/>
    <property type="match status" value="1"/>
</dbReference>
<protein>
    <submittedName>
        <fullName evidence="6">Ribosomal RNA small subunit methyltransferase B</fullName>
        <ecNumber evidence="6">2.1.1.-</ecNumber>
    </submittedName>
</protein>
<accession>A0A1W1DEP5</accession>
<dbReference type="PANTHER" id="PTHR22807:SF61">
    <property type="entry name" value="NOL1_NOP2_SUN FAMILY PROTEIN _ ANTITERMINATION NUSB DOMAIN-CONTAINING PROTEIN"/>
    <property type="match status" value="1"/>
</dbReference>
<evidence type="ECO:0000256" key="3">
    <source>
        <dbReference type="ARBA" id="ARBA00022691"/>
    </source>
</evidence>
<keyword evidence="2 6" id="KW-0808">Transferase</keyword>
<dbReference type="AlphaFoldDB" id="A0A1W1DEP5"/>
<dbReference type="SUPFAM" id="SSF53335">
    <property type="entry name" value="S-adenosyl-L-methionine-dependent methyltransferases"/>
    <property type="match status" value="1"/>
</dbReference>
<dbReference type="InterPro" id="IPR029063">
    <property type="entry name" value="SAM-dependent_MTases_sf"/>
</dbReference>
<dbReference type="InterPro" id="IPR049560">
    <property type="entry name" value="MeTrfase_RsmB-F_NOP2_cat"/>
</dbReference>
<proteinExistence type="predicted"/>
<keyword evidence="4" id="KW-0694">RNA-binding</keyword>
<dbReference type="GO" id="GO:0001510">
    <property type="term" value="P:RNA methylation"/>
    <property type="evidence" value="ECO:0007669"/>
    <property type="project" value="InterPro"/>
</dbReference>
<dbReference type="GO" id="GO:0008173">
    <property type="term" value="F:RNA methyltransferase activity"/>
    <property type="evidence" value="ECO:0007669"/>
    <property type="project" value="InterPro"/>
</dbReference>
<dbReference type="EC" id="2.1.1.-" evidence="6"/>
<evidence type="ECO:0000313" key="6">
    <source>
        <dbReference type="EMBL" id="SFV79731.1"/>
    </source>
</evidence>
<dbReference type="InterPro" id="IPR023267">
    <property type="entry name" value="RCMT"/>
</dbReference>
<evidence type="ECO:0000256" key="2">
    <source>
        <dbReference type="ARBA" id="ARBA00022679"/>
    </source>
</evidence>
<dbReference type="EMBL" id="FPHT01000008">
    <property type="protein sequence ID" value="SFV79731.1"/>
    <property type="molecule type" value="Genomic_DNA"/>
</dbReference>
<dbReference type="GO" id="GO:0003723">
    <property type="term" value="F:RNA binding"/>
    <property type="evidence" value="ECO:0007669"/>
    <property type="project" value="UniProtKB-KW"/>
</dbReference>
<name>A0A1W1DEP5_9ZZZZ</name>
<organism evidence="6">
    <name type="scientific">hydrothermal vent metagenome</name>
    <dbReference type="NCBI Taxonomy" id="652676"/>
    <lineage>
        <taxon>unclassified sequences</taxon>
        <taxon>metagenomes</taxon>
        <taxon>ecological metagenomes</taxon>
    </lineage>
</organism>
<keyword evidence="1 6" id="KW-0489">Methyltransferase</keyword>
<evidence type="ECO:0000256" key="1">
    <source>
        <dbReference type="ARBA" id="ARBA00022603"/>
    </source>
</evidence>
<evidence type="ECO:0000259" key="5">
    <source>
        <dbReference type="PROSITE" id="PS51686"/>
    </source>
</evidence>
<evidence type="ECO:0000256" key="4">
    <source>
        <dbReference type="ARBA" id="ARBA00022884"/>
    </source>
</evidence>
<dbReference type="PANTHER" id="PTHR22807">
    <property type="entry name" value="NOP2 YEAST -RELATED NOL1/NOP2/FMU SUN DOMAIN-CONTAINING"/>
    <property type="match status" value="1"/>
</dbReference>
<sequence>MIRRHPDIKLLRKPKDITALVELQAQILDNLWKMLKPGGTLLYATCSILKAENEFQIADFLYSHDDASEIKIDLDWGIKTVIGRQQLPSHEFDGFYYAKIRKIS</sequence>
<dbReference type="PRINTS" id="PR02008">
    <property type="entry name" value="RCMTFAMILY"/>
</dbReference>
<dbReference type="PROSITE" id="PS51686">
    <property type="entry name" value="SAM_MT_RSMB_NOP"/>
    <property type="match status" value="1"/>
</dbReference>